<dbReference type="Pfam" id="PF13193">
    <property type="entry name" value="AMP-binding_C"/>
    <property type="match status" value="1"/>
</dbReference>
<comment type="similarity">
    <text evidence="1">Belongs to the ATP-dependent AMP-binding enzyme family.</text>
</comment>
<keyword evidence="3" id="KW-0547">Nucleotide-binding</keyword>
<dbReference type="PROSITE" id="PS00455">
    <property type="entry name" value="AMP_BINDING"/>
    <property type="match status" value="1"/>
</dbReference>
<evidence type="ECO:0000256" key="2">
    <source>
        <dbReference type="ARBA" id="ARBA00022598"/>
    </source>
</evidence>
<dbReference type="PANTHER" id="PTHR43107:SF15">
    <property type="entry name" value="FATTY ACID TRANSPORT PROTEIN 3, ISOFORM A"/>
    <property type="match status" value="1"/>
</dbReference>
<dbReference type="PANTHER" id="PTHR43107">
    <property type="entry name" value="LONG-CHAIN FATTY ACID TRANSPORT PROTEIN"/>
    <property type="match status" value="1"/>
</dbReference>
<dbReference type="Pfam" id="PF00501">
    <property type="entry name" value="AMP-binding"/>
    <property type="match status" value="1"/>
</dbReference>
<dbReference type="InterPro" id="IPR045851">
    <property type="entry name" value="AMP-bd_C_sf"/>
</dbReference>
<dbReference type="EMBL" id="JAVRHY010000001">
    <property type="protein sequence ID" value="MDT0617193.1"/>
    <property type="molecule type" value="Genomic_DNA"/>
</dbReference>
<evidence type="ECO:0000259" key="6">
    <source>
        <dbReference type="Pfam" id="PF13193"/>
    </source>
</evidence>
<proteinExistence type="inferred from homology"/>
<evidence type="ECO:0000256" key="3">
    <source>
        <dbReference type="ARBA" id="ARBA00022741"/>
    </source>
</evidence>
<feature type="domain" description="AMP-binding enzyme C-terminal" evidence="6">
    <location>
        <begin position="483"/>
        <end position="558"/>
    </location>
</feature>
<evidence type="ECO:0000259" key="5">
    <source>
        <dbReference type="Pfam" id="PF00501"/>
    </source>
</evidence>
<dbReference type="InterPro" id="IPR000873">
    <property type="entry name" value="AMP-dep_synth/lig_dom"/>
</dbReference>
<keyword evidence="4" id="KW-0067">ATP-binding</keyword>
<dbReference type="SUPFAM" id="SSF56801">
    <property type="entry name" value="Acetyl-CoA synthetase-like"/>
    <property type="match status" value="1"/>
</dbReference>
<name>A0ABU3B4U6_9GAMM</name>
<gene>
    <name evidence="7" type="ORF">RM531_01760</name>
</gene>
<dbReference type="InterPro" id="IPR020845">
    <property type="entry name" value="AMP-binding_CS"/>
</dbReference>
<keyword evidence="2 7" id="KW-0436">Ligase</keyword>
<dbReference type="Proteomes" id="UP001259982">
    <property type="component" value="Unassembled WGS sequence"/>
</dbReference>
<evidence type="ECO:0000313" key="8">
    <source>
        <dbReference type="Proteomes" id="UP001259982"/>
    </source>
</evidence>
<dbReference type="GO" id="GO:0004467">
    <property type="term" value="F:long-chain fatty acid-CoA ligase activity"/>
    <property type="evidence" value="ECO:0007669"/>
    <property type="project" value="UniProtKB-EC"/>
</dbReference>
<feature type="domain" description="AMP-dependent synthetase/ligase" evidence="5">
    <location>
        <begin position="51"/>
        <end position="421"/>
    </location>
</feature>
<accession>A0ABU3B4U6</accession>
<dbReference type="RefSeq" id="WP_311656832.1">
    <property type="nucleotide sequence ID" value="NZ_JAVRHY010000001.1"/>
</dbReference>
<reference evidence="7 8" key="1">
    <citation type="submission" date="2023-09" db="EMBL/GenBank/DDBJ databases">
        <authorList>
            <person name="Rey-Velasco X."/>
        </authorList>
    </citation>
    <scope>NUCLEOTIDE SEQUENCE [LARGE SCALE GENOMIC DNA]</scope>
    <source>
        <strain evidence="7 8">P385</strain>
    </source>
</reference>
<dbReference type="Gene3D" id="3.40.50.12780">
    <property type="entry name" value="N-terminal domain of ligase-like"/>
    <property type="match status" value="1"/>
</dbReference>
<keyword evidence="8" id="KW-1185">Reference proteome</keyword>
<dbReference type="Gene3D" id="3.30.300.30">
    <property type="match status" value="1"/>
</dbReference>
<evidence type="ECO:0000313" key="7">
    <source>
        <dbReference type="EMBL" id="MDT0617193.1"/>
    </source>
</evidence>
<dbReference type="InterPro" id="IPR042099">
    <property type="entry name" value="ANL_N_sf"/>
</dbReference>
<dbReference type="InterPro" id="IPR025110">
    <property type="entry name" value="AMP-bd_C"/>
</dbReference>
<sequence>MTQKNADRITFGDLARAGLRDIVRTPSLARGVGLIGASRVLKHLSIGRLVEHHARRHPHRTALRFEDEEYNYAEFNAAANRYAHVLKKSGIRSGDRVAVLVGNRSHTLMAITAIVKLGAAAAMCNTKQRGEVLAHSLGLVEPAAVLVGDDLHEAFDEVRGGLGFDQGDRVWHLGEDSRPPDSAAYRDLNAEARSQSAANPPDTRRVEKSQPAFFIFTSGTTGMPKASVMSHTRWLRGGAGLGLAGMGLCADDALYCCLPLYHNNALTVSWGAVLCAGATMALGRKFSVSAFWDEARRYEATAFCYIGELCRYLLRAPAGPGDRDHLVRVIIGNGLRPDIWDEFKSRFGIERVCEFYGASEGNLVFVNGFNMDRTAGFCPLSFAVVAFDPVTEAPTKDDHGRLQEVATGEVGLLVTKITNMAPFEGYTDVEASEKKLFRDAFKKGDCWFNTGDLVRDQGMRHIAFVDRLGDTFRWKGENVATTEVEKALNSHPQVAESVVYGVEVPHTDGRAGMAAITPEGDDLDWAGLAVHLKAELPAYAVPVFLRLKGEQEVTGTFKHRKVELKKEGFAPPDDEAVYWLPPGGDAYELMTADARRAIEQGEISL</sequence>
<comment type="caution">
    <text evidence="7">The sequence shown here is derived from an EMBL/GenBank/DDBJ whole genome shotgun (WGS) entry which is preliminary data.</text>
</comment>
<organism evidence="7 8">
    <name type="scientific">Spectribacter acetivorans</name>
    <dbReference type="NCBI Taxonomy" id="3075603"/>
    <lineage>
        <taxon>Bacteria</taxon>
        <taxon>Pseudomonadati</taxon>
        <taxon>Pseudomonadota</taxon>
        <taxon>Gammaproteobacteria</taxon>
        <taxon>Salinisphaerales</taxon>
        <taxon>Salinisphaeraceae</taxon>
        <taxon>Spectribacter</taxon>
    </lineage>
</organism>
<protein>
    <submittedName>
        <fullName evidence="7">Long-chain-acyl-CoA synthetase</fullName>
        <ecNumber evidence="7">6.2.1.3</ecNumber>
    </submittedName>
</protein>
<evidence type="ECO:0000256" key="1">
    <source>
        <dbReference type="ARBA" id="ARBA00006432"/>
    </source>
</evidence>
<dbReference type="EC" id="6.2.1.3" evidence="7"/>
<dbReference type="NCBIfam" id="NF006134">
    <property type="entry name" value="PRK08279.1"/>
    <property type="match status" value="1"/>
</dbReference>
<evidence type="ECO:0000256" key="4">
    <source>
        <dbReference type="ARBA" id="ARBA00022840"/>
    </source>
</evidence>